<dbReference type="PANTHER" id="PTHR34109:SF1">
    <property type="entry name" value="VOC DOMAIN-CONTAINING PROTEIN"/>
    <property type="match status" value="1"/>
</dbReference>
<proteinExistence type="predicted"/>
<dbReference type="PROSITE" id="PS51819">
    <property type="entry name" value="VOC"/>
    <property type="match status" value="1"/>
</dbReference>
<dbReference type="Gene3D" id="3.30.720.120">
    <property type="match status" value="1"/>
</dbReference>
<evidence type="ECO:0000313" key="3">
    <source>
        <dbReference type="Proteomes" id="UP000679725"/>
    </source>
</evidence>
<evidence type="ECO:0000313" key="2">
    <source>
        <dbReference type="EMBL" id="CAG5069842.1"/>
    </source>
</evidence>
<feature type="domain" description="VOC" evidence="1">
    <location>
        <begin position="7"/>
        <end position="127"/>
    </location>
</feature>
<sequence>MSTIKIPNGHQTVMPYLMLEKASRFKDFTETVFGATVSSVHFQDDDPSLIKHSEVSIGESTIMFCDSRAEWAPKPAHMFVYVENADDTYNKALESGGESVMEPADQDYGRSCGVADPCGNVWWITAVI</sequence>
<organism evidence="2 3">
    <name type="scientific">Dyadobacter linearis</name>
    <dbReference type="NCBI Taxonomy" id="2823330"/>
    <lineage>
        <taxon>Bacteria</taxon>
        <taxon>Pseudomonadati</taxon>
        <taxon>Bacteroidota</taxon>
        <taxon>Cytophagia</taxon>
        <taxon>Cytophagales</taxon>
        <taxon>Spirosomataceae</taxon>
        <taxon>Dyadobacter</taxon>
    </lineage>
</organism>
<dbReference type="InterPro" id="IPR004360">
    <property type="entry name" value="Glyas_Fos-R_dOase_dom"/>
</dbReference>
<dbReference type="InterPro" id="IPR029068">
    <property type="entry name" value="Glyas_Bleomycin-R_OHBP_Dase"/>
</dbReference>
<reference evidence="2 3" key="1">
    <citation type="submission" date="2021-04" db="EMBL/GenBank/DDBJ databases">
        <authorList>
            <person name="Rodrigo-Torres L."/>
            <person name="Arahal R. D."/>
            <person name="Lucena T."/>
        </authorList>
    </citation>
    <scope>NUCLEOTIDE SEQUENCE [LARGE SCALE GENOMIC DNA]</scope>
    <source>
        <strain evidence="2 3">CECT 9623</strain>
    </source>
</reference>
<dbReference type="SUPFAM" id="SSF54593">
    <property type="entry name" value="Glyoxalase/Bleomycin resistance protein/Dihydroxybiphenyl dioxygenase"/>
    <property type="match status" value="1"/>
</dbReference>
<comment type="caution">
    <text evidence="2">The sequence shown here is derived from an EMBL/GenBank/DDBJ whole genome shotgun (WGS) entry which is preliminary data.</text>
</comment>
<dbReference type="CDD" id="cd07246">
    <property type="entry name" value="VOC_like"/>
    <property type="match status" value="1"/>
</dbReference>
<protein>
    <recommendedName>
        <fullName evidence="1">VOC domain-containing protein</fullName>
    </recommendedName>
</protein>
<dbReference type="Gene3D" id="3.30.720.110">
    <property type="match status" value="1"/>
</dbReference>
<accession>A0ABM8UQX0</accession>
<dbReference type="RefSeq" id="WP_215233924.1">
    <property type="nucleotide sequence ID" value="NZ_CAJRAU010000003.1"/>
</dbReference>
<dbReference type="Pfam" id="PF00903">
    <property type="entry name" value="Glyoxalase"/>
    <property type="match status" value="1"/>
</dbReference>
<keyword evidence="3" id="KW-1185">Reference proteome</keyword>
<dbReference type="PANTHER" id="PTHR34109">
    <property type="entry name" value="BNAUNNG04460D PROTEIN-RELATED"/>
    <property type="match status" value="1"/>
</dbReference>
<dbReference type="EMBL" id="CAJRAU010000003">
    <property type="protein sequence ID" value="CAG5069842.1"/>
    <property type="molecule type" value="Genomic_DNA"/>
</dbReference>
<dbReference type="Proteomes" id="UP000679725">
    <property type="component" value="Unassembled WGS sequence"/>
</dbReference>
<evidence type="ECO:0000259" key="1">
    <source>
        <dbReference type="PROSITE" id="PS51819"/>
    </source>
</evidence>
<name>A0ABM8UQX0_9BACT</name>
<dbReference type="InterPro" id="IPR037523">
    <property type="entry name" value="VOC_core"/>
</dbReference>
<gene>
    <name evidence="2" type="ORF">DYBT9623_02579</name>
</gene>